<dbReference type="Pfam" id="PF01555">
    <property type="entry name" value="N6_N4_Mtase"/>
    <property type="match status" value="1"/>
</dbReference>
<evidence type="ECO:0000256" key="5">
    <source>
        <dbReference type="SAM" id="MobiDB-lite"/>
    </source>
</evidence>
<protein>
    <submittedName>
        <fullName evidence="8">Uncharacterized protein</fullName>
    </submittedName>
</protein>
<evidence type="ECO:0000256" key="1">
    <source>
        <dbReference type="ARBA" id="ARBA00006594"/>
    </source>
</evidence>
<organism evidence="8 9">
    <name type="scientific">Pleodorina starrii</name>
    <dbReference type="NCBI Taxonomy" id="330485"/>
    <lineage>
        <taxon>Eukaryota</taxon>
        <taxon>Viridiplantae</taxon>
        <taxon>Chlorophyta</taxon>
        <taxon>core chlorophytes</taxon>
        <taxon>Chlorophyceae</taxon>
        <taxon>CS clade</taxon>
        <taxon>Chlamydomonadales</taxon>
        <taxon>Volvocaceae</taxon>
        <taxon>Pleodorina</taxon>
    </lineage>
</organism>
<feature type="compositionally biased region" description="Low complexity" evidence="5">
    <location>
        <begin position="1046"/>
        <end position="1059"/>
    </location>
</feature>
<dbReference type="Gene3D" id="3.40.50.300">
    <property type="entry name" value="P-loop containing nucleotide triphosphate hydrolases"/>
    <property type="match status" value="2"/>
</dbReference>
<dbReference type="Proteomes" id="UP001165080">
    <property type="component" value="Unassembled WGS sequence"/>
</dbReference>
<feature type="region of interest" description="Disordered" evidence="5">
    <location>
        <begin position="1040"/>
        <end position="1071"/>
    </location>
</feature>
<feature type="domain" description="Helicase/UvrB N-terminal" evidence="7">
    <location>
        <begin position="639"/>
        <end position="828"/>
    </location>
</feature>
<dbReference type="GO" id="GO:0032259">
    <property type="term" value="P:methylation"/>
    <property type="evidence" value="ECO:0007669"/>
    <property type="project" value="UniProtKB-KW"/>
</dbReference>
<dbReference type="Pfam" id="PF04851">
    <property type="entry name" value="ResIII"/>
    <property type="match status" value="1"/>
</dbReference>
<evidence type="ECO:0000259" key="6">
    <source>
        <dbReference type="Pfam" id="PF01555"/>
    </source>
</evidence>
<gene>
    <name evidence="8" type="primary">PLESTB003737</name>
    <name evidence="8" type="ORF">PLESTB_001918400</name>
</gene>
<proteinExistence type="inferred from homology"/>
<evidence type="ECO:0000313" key="9">
    <source>
        <dbReference type="Proteomes" id="UP001165080"/>
    </source>
</evidence>
<sequence length="1442" mass="159726">MKSPKGRLELTWMGKDAALIPAEHGKYDYQWVDRSDPRAREVKSIQVADTVGELDGPTGAGENLLIAGESADALRSLGTVPEWSQKYRGQVKLVYIDPPFNTDQAFEHYADALEHSVWLTMMRDRIRDLKPLMAEDASIWVHLDDAEVHRMRVLLDEEFGAENFMGTVIWQKAYSPRNDAPTFSTDQDYILVYAKSPEWRGNRLERLASRDALYKSTDGDPRPWVSGDPAAPSAYRNQLWVYAIQSPFTGELVYPAKGRCWGQNQDSIHTLLEEWGVPYKRVDIGDDERRALICGVPVDEVRQSVPALMVDMDLDEAEKVARARHNQGSWPRLYFTKGGNGGLKLKRYLHEISTSRATQTLWFHDDVGHNRSAKHEMNLLFPEVTAFATPKPERLLERIIHIATSPGDLVLDCFAGSGTTAAVAHKMGRRWVTVELQQATVDRFLLPRLTKVVRGEDPGGITTKKERVGVAELPEGITPEDAQLFTTLLGRVSKAVSGLDPQMLKALRTATRTKEETTVQWVGGGGFTVAHMGPSMYEVDDEDGEVYLSEAATNGAFSKAVAGQLRFSLTPDHPVFCGVKRRLRLAVVDGVADEQVVRTVVEHLGEGEKVVVVAKGDGEVMFEITYDEALLLEIAARFDLREPNRLALAEVVKAIVAADGSFTEMVADLATGVGKTFLMSSLIDYLAAQGVRHVLVVTPNSTIQNKTLANFDEASAKYVAGAETVPFVITPDNFQRTEVGTVLRDPERLKVFVFNVQQLIRPSDKVSRRVREEDETLGNALYAYLEHTEDLFVIADEHHIYYEKAKAFSKAIRDLHPVALVGLTATPDAADIPKIVFQYTLGEAIADGHVKVPVIVYRKDGTKDERTQLTDACQLLRAKGAAYSQYRAVAGDAPLVRPVLFVVCQSIEHAGQIGQMLAGPGFIGDPSAVLEITSQSSDVALQALADVERPDSPIRAIVSVNMLREGWDVKNIAVIVALRKLASQTLTEQILGRGLRLPFGQRTGVPMVDQVDLVAHDSYQALLAQKDVLRRRLQIPAAQTEVDAQGAATTTPPAGTSSPVPRPVADPGSLFDPLAVDPNQGDLFTMAAEPDEDPAEATPVLVLQESQQRQAVPTPGPRVRIEGAPRIVFPRQEAKLVTARFSLSDVHDGDAEAAGARFIREVPTLIFRDALDARRRNGDVAIVVDPQKSEEAQQEVASLDTVREELTQAIMRQPEVTAERREKTAARRLVTAFLRGAGVTSTEQAAAEWGQHRRQQAVEGIRQLIRTAIGNQKQERTYVLTPVPLPLEPVLVDPAAPHAYEDDYRKGVHFQGWKKNIMPTASFDAKSTEWALAQLLDRDEEITWWLRVYTSGQAFIHTDTGRYFPDFIAIDKHGTHWVIEGKSDDDARDTSVLTKKAAAERWSRFIRDEEQFGAWRYVFATETHIKQAAGSWNGLLTSTDPQ</sequence>
<dbReference type="PANTHER" id="PTHR47396">
    <property type="entry name" value="TYPE I RESTRICTION ENZYME ECOKI R PROTEIN"/>
    <property type="match status" value="1"/>
</dbReference>
<dbReference type="EMBL" id="BRXU01000067">
    <property type="protein sequence ID" value="GLC62604.1"/>
    <property type="molecule type" value="Genomic_DNA"/>
</dbReference>
<dbReference type="InterPro" id="IPR027417">
    <property type="entry name" value="P-loop_NTPase"/>
</dbReference>
<dbReference type="Gene3D" id="3.40.50.150">
    <property type="entry name" value="Vaccinia Virus protein VP39"/>
    <property type="match status" value="1"/>
</dbReference>
<dbReference type="InterPro" id="IPR029063">
    <property type="entry name" value="SAM-dependent_MTases_sf"/>
</dbReference>
<dbReference type="GO" id="GO:0016787">
    <property type="term" value="F:hydrolase activity"/>
    <property type="evidence" value="ECO:0007669"/>
    <property type="project" value="InterPro"/>
</dbReference>
<dbReference type="InterPro" id="IPR002295">
    <property type="entry name" value="N4/N6-MTase_EcoPI_Mod-like"/>
</dbReference>
<name>A0A9W6C271_9CHLO</name>
<dbReference type="SUPFAM" id="SSF52540">
    <property type="entry name" value="P-loop containing nucleoside triphosphate hydrolases"/>
    <property type="match status" value="1"/>
</dbReference>
<keyword evidence="2" id="KW-0489">Methyltransferase</keyword>
<dbReference type="InterPro" id="IPR002052">
    <property type="entry name" value="DNA_methylase_N6_adenine_CS"/>
</dbReference>
<dbReference type="InterPro" id="IPR050742">
    <property type="entry name" value="Helicase_Restrict-Modif_Enz"/>
</dbReference>
<reference evidence="8 9" key="1">
    <citation type="journal article" date="2023" name="Commun. Biol.">
        <title>Reorganization of the ancestral sex-determining regions during the evolution of trioecy in Pleodorina starrii.</title>
        <authorList>
            <person name="Takahashi K."/>
            <person name="Suzuki S."/>
            <person name="Kawai-Toyooka H."/>
            <person name="Yamamoto K."/>
            <person name="Hamaji T."/>
            <person name="Ootsuki R."/>
            <person name="Yamaguchi H."/>
            <person name="Kawachi M."/>
            <person name="Higashiyama T."/>
            <person name="Nozaki H."/>
        </authorList>
    </citation>
    <scope>NUCLEOTIDE SEQUENCE [LARGE SCALE GENOMIC DNA]</scope>
    <source>
        <strain evidence="8 9">NIES-4479</strain>
    </source>
</reference>
<dbReference type="InterPro" id="IPR006935">
    <property type="entry name" value="Helicase/UvrB_N"/>
</dbReference>
<dbReference type="SUPFAM" id="SSF53335">
    <property type="entry name" value="S-adenosyl-L-methionine-dependent methyltransferases"/>
    <property type="match status" value="1"/>
</dbReference>
<comment type="similarity">
    <text evidence="1">Belongs to the N(4)/N(6)-methyltransferase family.</text>
</comment>
<dbReference type="InterPro" id="IPR002941">
    <property type="entry name" value="DNA_methylase_N4/N6"/>
</dbReference>
<dbReference type="PROSITE" id="PS00092">
    <property type="entry name" value="N6_MTASE"/>
    <property type="match status" value="1"/>
</dbReference>
<dbReference type="GO" id="GO:0008170">
    <property type="term" value="F:N-methyltransferase activity"/>
    <property type="evidence" value="ECO:0007669"/>
    <property type="project" value="InterPro"/>
</dbReference>
<keyword evidence="4" id="KW-0949">S-adenosyl-L-methionine</keyword>
<keyword evidence="3" id="KW-0808">Transferase</keyword>
<evidence type="ECO:0000256" key="4">
    <source>
        <dbReference type="ARBA" id="ARBA00022691"/>
    </source>
</evidence>
<dbReference type="PANTHER" id="PTHR47396:SF1">
    <property type="entry name" value="ATP-DEPENDENT HELICASE IRC3-RELATED"/>
    <property type="match status" value="1"/>
</dbReference>
<dbReference type="GO" id="GO:0003677">
    <property type="term" value="F:DNA binding"/>
    <property type="evidence" value="ECO:0007669"/>
    <property type="project" value="InterPro"/>
</dbReference>
<comment type="caution">
    <text evidence="8">The sequence shown here is derived from an EMBL/GenBank/DDBJ whole genome shotgun (WGS) entry which is preliminary data.</text>
</comment>
<evidence type="ECO:0000256" key="3">
    <source>
        <dbReference type="ARBA" id="ARBA00022679"/>
    </source>
</evidence>
<evidence type="ECO:0000256" key="2">
    <source>
        <dbReference type="ARBA" id="ARBA00022603"/>
    </source>
</evidence>
<evidence type="ECO:0000313" key="8">
    <source>
        <dbReference type="EMBL" id="GLC62604.1"/>
    </source>
</evidence>
<dbReference type="GO" id="GO:0005524">
    <property type="term" value="F:ATP binding"/>
    <property type="evidence" value="ECO:0007669"/>
    <property type="project" value="InterPro"/>
</dbReference>
<evidence type="ECO:0000259" key="7">
    <source>
        <dbReference type="Pfam" id="PF04851"/>
    </source>
</evidence>
<feature type="domain" description="DNA methylase N-4/N-6" evidence="6">
    <location>
        <begin position="91"/>
        <end position="441"/>
    </location>
</feature>
<accession>A0A9W6C271</accession>
<keyword evidence="9" id="KW-1185">Reference proteome</keyword>
<dbReference type="GO" id="GO:0005829">
    <property type="term" value="C:cytosol"/>
    <property type="evidence" value="ECO:0007669"/>
    <property type="project" value="TreeGrafter"/>
</dbReference>
<dbReference type="PRINTS" id="PR00506">
    <property type="entry name" value="D21N6MTFRASE"/>
</dbReference>